<feature type="compositionally biased region" description="Pro residues" evidence="1">
    <location>
        <begin position="225"/>
        <end position="234"/>
    </location>
</feature>
<protein>
    <submittedName>
        <fullName evidence="2">Uncharacterized protein</fullName>
    </submittedName>
</protein>
<dbReference type="AlphaFoldDB" id="A0A9W7SXZ4"/>
<dbReference type="EMBL" id="RIBY02000502">
    <property type="protein sequence ID" value="KAH9841284.1"/>
    <property type="molecule type" value="Genomic_DNA"/>
</dbReference>
<sequence length="365" mass="39440">MADTTEADPPSAEILYPALPPPPSRTYSRTSKYTADDPLAPLRMTRCTPTKSPTPANIGRPRTSSSRIAALTHSPARPSHATQMSHHFTRSHAPSTDAPKLQLRRNPHDASRGDSDRSTSTSIGSDEDPLADLGMLADSPPELLKSPCENSQSASPMQSSPNPGTHRVRPLDGAIATHKKRRIVSPPPPTSSSPRATLAPTSADRAFSPPGKGDTASSGSVWFCPDPPPSPTHLPSPTRSPVCEEASSSESWTGDDDFMPRSARRRIRQRRLEQRWFQVAGETATIGKPGTISAFDGPMSPAFQERLRALNARTPSRFRNRLYNLHADQMEAVARAEKGHEVCGVESPFGCDADHEGEGGDVRVR</sequence>
<feature type="compositionally biased region" description="Low complexity" evidence="1">
    <location>
        <begin position="192"/>
        <end position="203"/>
    </location>
</feature>
<comment type="caution">
    <text evidence="2">The sequence shown here is derived from an EMBL/GenBank/DDBJ whole genome shotgun (WGS) entry which is preliminary data.</text>
</comment>
<evidence type="ECO:0000313" key="3">
    <source>
        <dbReference type="Proteomes" id="UP001138500"/>
    </source>
</evidence>
<evidence type="ECO:0000256" key="1">
    <source>
        <dbReference type="SAM" id="MobiDB-lite"/>
    </source>
</evidence>
<organism evidence="2 3">
    <name type="scientific">Teratosphaeria destructans</name>
    <dbReference type="NCBI Taxonomy" id="418781"/>
    <lineage>
        <taxon>Eukaryota</taxon>
        <taxon>Fungi</taxon>
        <taxon>Dikarya</taxon>
        <taxon>Ascomycota</taxon>
        <taxon>Pezizomycotina</taxon>
        <taxon>Dothideomycetes</taxon>
        <taxon>Dothideomycetidae</taxon>
        <taxon>Mycosphaerellales</taxon>
        <taxon>Teratosphaeriaceae</taxon>
        <taxon>Teratosphaeria</taxon>
    </lineage>
</organism>
<accession>A0A9W7SXZ4</accession>
<reference evidence="2 3" key="1">
    <citation type="journal article" date="2018" name="IMA Fungus">
        <title>IMA Genome-F 10: Nine draft genome sequences of Claviceps purpurea s.lat., including C. arundinis, C. humidiphila, and C. cf. spartinae, pseudomolecules for the pitch canker pathogen Fusarium circinatum, draft genome of Davidsoniella eucalypti, Grosmannia galeiformis, Quambalaria eucalypti, and Teratosphaeria destructans.</title>
        <authorList>
            <person name="Wingfield B.D."/>
            <person name="Liu M."/>
            <person name="Nguyen H.D."/>
            <person name="Lane F.A."/>
            <person name="Morgan S.W."/>
            <person name="De Vos L."/>
            <person name="Wilken P.M."/>
            <person name="Duong T.A."/>
            <person name="Aylward J."/>
            <person name="Coetzee M.P."/>
            <person name="Dadej K."/>
            <person name="De Beer Z.W."/>
            <person name="Findlay W."/>
            <person name="Havenga M."/>
            <person name="Kolarik M."/>
            <person name="Menzies J.G."/>
            <person name="Naidoo K."/>
            <person name="Pochopski O."/>
            <person name="Shoukouhi P."/>
            <person name="Santana Q.C."/>
            <person name="Seifert K.A."/>
            <person name="Soal N."/>
            <person name="Steenkamp E.T."/>
            <person name="Tatham C.T."/>
            <person name="van der Nest M.A."/>
            <person name="Wingfield M.J."/>
        </authorList>
    </citation>
    <scope>NUCLEOTIDE SEQUENCE [LARGE SCALE GENOMIC DNA]</scope>
    <source>
        <strain evidence="2">CMW44962</strain>
    </source>
</reference>
<name>A0A9W7SXZ4_9PEZI</name>
<keyword evidence="3" id="KW-1185">Reference proteome</keyword>
<feature type="compositionally biased region" description="Polar residues" evidence="1">
    <location>
        <begin position="148"/>
        <end position="163"/>
    </location>
</feature>
<feature type="compositionally biased region" description="Basic and acidic residues" evidence="1">
    <location>
        <begin position="106"/>
        <end position="117"/>
    </location>
</feature>
<proteinExistence type="predicted"/>
<evidence type="ECO:0000313" key="2">
    <source>
        <dbReference type="EMBL" id="KAH9841284.1"/>
    </source>
</evidence>
<feature type="region of interest" description="Disordered" evidence="1">
    <location>
        <begin position="1"/>
        <end position="258"/>
    </location>
</feature>
<dbReference type="OrthoDB" id="10477016at2759"/>
<reference evidence="2 3" key="2">
    <citation type="journal article" date="2021" name="Curr. Genet.">
        <title>Genetic response to nitrogen starvation in the aggressive Eucalyptus foliar pathogen Teratosphaeria destructans.</title>
        <authorList>
            <person name="Havenga M."/>
            <person name="Wingfield B.D."/>
            <person name="Wingfield M.J."/>
            <person name="Dreyer L.L."/>
            <person name="Roets F."/>
            <person name="Aylward J."/>
        </authorList>
    </citation>
    <scope>NUCLEOTIDE SEQUENCE [LARGE SCALE GENOMIC DNA]</scope>
    <source>
        <strain evidence="2">CMW44962</strain>
    </source>
</reference>
<dbReference type="Proteomes" id="UP001138500">
    <property type="component" value="Unassembled WGS sequence"/>
</dbReference>
<gene>
    <name evidence="2" type="ORF">Tdes44962_MAKER07786</name>
</gene>